<dbReference type="NCBIfam" id="NF012033">
    <property type="entry name" value="PRK15489.1"/>
    <property type="match status" value="1"/>
</dbReference>
<protein>
    <submittedName>
        <fullName evidence="5">Glycosyl transferase family protein</fullName>
    </submittedName>
</protein>
<evidence type="ECO:0000313" key="5">
    <source>
        <dbReference type="EMBL" id="TWR78999.1"/>
    </source>
</evidence>
<organism evidence="5 6">
    <name type="scientific">Pseudomonas saxonica</name>
    <dbReference type="NCBI Taxonomy" id="2600598"/>
    <lineage>
        <taxon>Bacteria</taxon>
        <taxon>Pseudomonadati</taxon>
        <taxon>Pseudomonadota</taxon>
        <taxon>Gammaproteobacteria</taxon>
        <taxon>Pseudomonadales</taxon>
        <taxon>Pseudomonadaceae</taxon>
        <taxon>Pseudomonas</taxon>
    </lineage>
</organism>
<dbReference type="InterPro" id="IPR001173">
    <property type="entry name" value="Glyco_trans_2-like"/>
</dbReference>
<dbReference type="EMBL" id="VFIP01000084">
    <property type="protein sequence ID" value="TWR78999.1"/>
    <property type="molecule type" value="Genomic_DNA"/>
</dbReference>
<dbReference type="AlphaFoldDB" id="A0A5C5PT45"/>
<comment type="caution">
    <text evidence="5">The sequence shown here is derived from an EMBL/GenBank/DDBJ whole genome shotgun (WGS) entry which is preliminary data.</text>
</comment>
<keyword evidence="1" id="KW-1003">Cell membrane</keyword>
<feature type="domain" description="Glycosyltransferase 2-like" evidence="4">
    <location>
        <begin position="169"/>
        <end position="387"/>
    </location>
</feature>
<keyword evidence="5" id="KW-0808">Transferase</keyword>
<evidence type="ECO:0000256" key="2">
    <source>
        <dbReference type="SAM" id="MobiDB-lite"/>
    </source>
</evidence>
<evidence type="ECO:0000256" key="1">
    <source>
        <dbReference type="ARBA" id="ARBA00022519"/>
    </source>
</evidence>
<evidence type="ECO:0000313" key="6">
    <source>
        <dbReference type="Proteomes" id="UP000317901"/>
    </source>
</evidence>
<keyword evidence="3" id="KW-0812">Transmembrane</keyword>
<evidence type="ECO:0000259" key="4">
    <source>
        <dbReference type="Pfam" id="PF13632"/>
    </source>
</evidence>
<name>A0A5C5PT45_9PSED</name>
<dbReference type="NCBIfam" id="NF011305">
    <property type="entry name" value="PRK14716.1-3"/>
    <property type="match status" value="1"/>
</dbReference>
<keyword evidence="1" id="KW-0997">Cell inner membrane</keyword>
<reference evidence="5 6" key="1">
    <citation type="submission" date="2019-06" db="EMBL/GenBank/DDBJ databases">
        <title>Pseudomonas bimorpha sp. nov. isolated from bovine raw milk and skim milk concentrate.</title>
        <authorList>
            <person name="Hofmann K."/>
            <person name="Huptas C."/>
            <person name="Doll E."/>
            <person name="Scherer S."/>
            <person name="Wenning M."/>
        </authorList>
    </citation>
    <scope>NUCLEOTIDE SEQUENCE [LARGE SCALE GENOMIC DNA]</scope>
    <source>
        <strain evidence="5 6">DSM 108990</strain>
    </source>
</reference>
<accession>A0A5C5PT45</accession>
<dbReference type="GO" id="GO:0016740">
    <property type="term" value="F:transferase activity"/>
    <property type="evidence" value="ECO:0007669"/>
    <property type="project" value="UniProtKB-KW"/>
</dbReference>
<feature type="region of interest" description="Disordered" evidence="2">
    <location>
        <begin position="549"/>
        <end position="568"/>
    </location>
</feature>
<dbReference type="InterPro" id="IPR029044">
    <property type="entry name" value="Nucleotide-diphossugar_trans"/>
</dbReference>
<dbReference type="OrthoDB" id="5294733at2"/>
<dbReference type="Proteomes" id="UP000317901">
    <property type="component" value="Unassembled WGS sequence"/>
</dbReference>
<feature type="transmembrane region" description="Helical" evidence="3">
    <location>
        <begin position="367"/>
        <end position="395"/>
    </location>
</feature>
<feature type="transmembrane region" description="Helical" evidence="3">
    <location>
        <begin position="20"/>
        <end position="44"/>
    </location>
</feature>
<dbReference type="SUPFAM" id="SSF160246">
    <property type="entry name" value="EspE N-terminal domain-like"/>
    <property type="match status" value="1"/>
</dbReference>
<dbReference type="InterPro" id="IPR037257">
    <property type="entry name" value="T2SS_E_N_sf"/>
</dbReference>
<feature type="transmembrane region" description="Helical" evidence="3">
    <location>
        <begin position="407"/>
        <end position="425"/>
    </location>
</feature>
<feature type="compositionally biased region" description="Polar residues" evidence="2">
    <location>
        <begin position="549"/>
        <end position="561"/>
    </location>
</feature>
<evidence type="ECO:0000256" key="3">
    <source>
        <dbReference type="SAM" id="Phobius"/>
    </source>
</evidence>
<dbReference type="SUPFAM" id="SSF53448">
    <property type="entry name" value="Nucleotide-diphospho-sugar transferases"/>
    <property type="match status" value="1"/>
</dbReference>
<dbReference type="Pfam" id="PF13632">
    <property type="entry name" value="Glyco_trans_2_3"/>
    <property type="match status" value="1"/>
</dbReference>
<dbReference type="Gene3D" id="3.90.550.10">
    <property type="entry name" value="Spore Coat Polysaccharide Biosynthesis Protein SpsA, Chain A"/>
    <property type="match status" value="1"/>
</dbReference>
<proteinExistence type="predicted"/>
<keyword evidence="3" id="KW-1133">Transmembrane helix</keyword>
<keyword evidence="3" id="KW-0472">Membrane</keyword>
<sequence length="568" mass="65561">MSSLYWPYLLADYYHYLEIATVVVGILIMLSSIDDLFIDAWYWVRRVYRALTINKRFKGKKLTAEQLRAKPEQPLAIMIPAWLEYDVIAPMLENMVGTLEYQNYSIFVGTYCNDARTIDEVERMRRRYKQLIRVEVPHDGPTCKADCLNWIIQAIFKHDEHQPVPYAGVILHDSEDVLHQLELHYFNYLLPRIDFIQLPVSSLEREWYELVAGTYMDEFAEWHTKDLVVRESLSSQVPSAGVGTCFSRRSLLELSAETNNQPFNTDTLTEDYDIGARLARRGMKQIFGTFPVDFIAKRNSWFGLGPVKMVPVRMPLGVREYFPDTFRTAYRQKARWTLGIGLQGWSQVGWAGSLADKYLLYRDRKGLVTSFIAIIAYVLLAQFLLIILITSMGWWTTYFPSALSPSSGLLQLMWINSILLGLRVVQRMYFVGNLYGWEHAVLSVPRMIIGNFINAMAAARAWRQYLGYLITGKRLVWDKTMHDFPSGDQLIQQRQRLGDLLVSWRAIDSTKLEHALTLQEKEHRPLGEILLELGYLDQDTLDEAISFQNTNNDDSQASGPTAQKVELT</sequence>
<gene>
    <name evidence="5" type="ORF">FJD37_23340</name>
</gene>